<dbReference type="PANTHER" id="PTHR45527">
    <property type="entry name" value="NONRIBOSOMAL PEPTIDE SYNTHETASE"/>
    <property type="match status" value="1"/>
</dbReference>
<dbReference type="GO" id="GO:0031177">
    <property type="term" value="F:phosphopantetheine binding"/>
    <property type="evidence" value="ECO:0007669"/>
    <property type="project" value="TreeGrafter"/>
</dbReference>
<dbReference type="InterPro" id="IPR000873">
    <property type="entry name" value="AMP-dep_synth/lig_dom"/>
</dbReference>
<dbReference type="GeneID" id="93882425"/>
<dbReference type="PROSITE" id="PS00455">
    <property type="entry name" value="AMP_BINDING"/>
    <property type="match status" value="1"/>
</dbReference>
<dbReference type="Proteomes" id="UP000282170">
    <property type="component" value="Chromosome"/>
</dbReference>
<gene>
    <name evidence="3" type="ORF">CNQ36_06380</name>
</gene>
<dbReference type="AlphaFoldDB" id="A0A494UNZ0"/>
<dbReference type="GO" id="GO:0043041">
    <property type="term" value="P:amino acid activation for nonribosomal peptide biosynthetic process"/>
    <property type="evidence" value="ECO:0007669"/>
    <property type="project" value="TreeGrafter"/>
</dbReference>
<dbReference type="Pfam" id="PF00501">
    <property type="entry name" value="AMP-binding"/>
    <property type="match status" value="1"/>
</dbReference>
<evidence type="ECO:0000259" key="2">
    <source>
        <dbReference type="Pfam" id="PF13193"/>
    </source>
</evidence>
<evidence type="ECO:0008006" key="5">
    <source>
        <dbReference type="Google" id="ProtNLM"/>
    </source>
</evidence>
<dbReference type="Pfam" id="PF13193">
    <property type="entry name" value="AMP-binding_C"/>
    <property type="match status" value="1"/>
</dbReference>
<dbReference type="RefSeq" id="WP_121545270.1">
    <property type="nucleotide sequence ID" value="NZ_CP023407.1"/>
</dbReference>
<organism evidence="3 4">
    <name type="scientific">Streptomyces fungicidicus</name>
    <dbReference type="NCBI Taxonomy" id="68203"/>
    <lineage>
        <taxon>Bacteria</taxon>
        <taxon>Bacillati</taxon>
        <taxon>Actinomycetota</taxon>
        <taxon>Actinomycetes</taxon>
        <taxon>Kitasatosporales</taxon>
        <taxon>Streptomycetaceae</taxon>
        <taxon>Streptomyces</taxon>
    </lineage>
</organism>
<dbReference type="GO" id="GO:0044550">
    <property type="term" value="P:secondary metabolite biosynthetic process"/>
    <property type="evidence" value="ECO:0007669"/>
    <property type="project" value="TreeGrafter"/>
</dbReference>
<dbReference type="KEGG" id="sfug:CNQ36_06380"/>
<dbReference type="SUPFAM" id="SSF56801">
    <property type="entry name" value="Acetyl-CoA synthetase-like"/>
    <property type="match status" value="1"/>
</dbReference>
<evidence type="ECO:0000313" key="3">
    <source>
        <dbReference type="EMBL" id="AYL35087.1"/>
    </source>
</evidence>
<evidence type="ECO:0000259" key="1">
    <source>
        <dbReference type="Pfam" id="PF00501"/>
    </source>
</evidence>
<feature type="domain" description="AMP-binding enzyme C-terminal" evidence="2">
    <location>
        <begin position="430"/>
        <end position="511"/>
    </location>
</feature>
<dbReference type="Gene3D" id="3.40.50.12780">
    <property type="entry name" value="N-terminal domain of ligase-like"/>
    <property type="match status" value="1"/>
</dbReference>
<reference evidence="3 4" key="1">
    <citation type="submission" date="2017-09" db="EMBL/GenBank/DDBJ databases">
        <authorList>
            <person name="Zhang H."/>
            <person name="Hu S."/>
            <person name="Xu J."/>
            <person name="He Z."/>
        </authorList>
    </citation>
    <scope>NUCLEOTIDE SEQUENCE [LARGE SCALE GENOMIC DNA]</scope>
    <source>
        <strain evidence="3 4">TXX3120</strain>
    </source>
</reference>
<protein>
    <recommendedName>
        <fullName evidence="5">D-alanine--poly(Phosphoribitol) ligase</fullName>
    </recommendedName>
</protein>
<accession>A0A494UNZ0</accession>
<dbReference type="PANTHER" id="PTHR45527:SF1">
    <property type="entry name" value="FATTY ACID SYNTHASE"/>
    <property type="match status" value="1"/>
</dbReference>
<name>A0A494UNZ0_9ACTN</name>
<sequence>MSNTPGTGGGGTGRLDGLLADAARRHPVRTAVVDGDTLLGYAQLDALVTETADALRQHGVTDGTRVGVRLHRGHQAIVAIYGALRAGAVVAPLDAGEPPARTARVLRSGGLTHLLAAPDTLTGARESVPDGWWPAELPHGLVCLSPSTAAPEQQSRTAPASGGYVLFTSGSTGWPKGVLLSHENVLHFARWAADEFALGPDDRIGAQAAFTFDLSTFDIFSTAAAAASVHLLPTAVRAFPRSVVGWLDSERITALYAVPTLYQMLLHRGNLAASPPGALRIAAYAGEPFPPAVLEEYLTVLPHTSFYNLYGPTETNVCTYERVPSGWRASDPSTIGAAIDGVTVDLFDEHGRRTDSEGEICVAGPVVMSGYLMDGRVHDPTTELRFADGPRRAYRTGDLARRTPDGKLRLLGRRDLQIKRAGHRIDLLDIESTLAELPGVESSCVVARTDPEDAAAQTGSVDAVRLIAHVTGSAGLDADTLVAALSERLPRFMLPDEVVVADSLPTTRHGKVDRKRLLVTAHPEVTE</sequence>
<dbReference type="InterPro" id="IPR042099">
    <property type="entry name" value="ANL_N_sf"/>
</dbReference>
<keyword evidence="4" id="KW-1185">Reference proteome</keyword>
<proteinExistence type="predicted"/>
<evidence type="ECO:0000313" key="4">
    <source>
        <dbReference type="Proteomes" id="UP000282170"/>
    </source>
</evidence>
<dbReference type="InterPro" id="IPR025110">
    <property type="entry name" value="AMP-bd_C"/>
</dbReference>
<dbReference type="GO" id="GO:0005737">
    <property type="term" value="C:cytoplasm"/>
    <property type="evidence" value="ECO:0007669"/>
    <property type="project" value="TreeGrafter"/>
</dbReference>
<dbReference type="Gene3D" id="3.30.300.30">
    <property type="match status" value="1"/>
</dbReference>
<dbReference type="InterPro" id="IPR045851">
    <property type="entry name" value="AMP-bd_C_sf"/>
</dbReference>
<dbReference type="InterPro" id="IPR020845">
    <property type="entry name" value="AMP-binding_CS"/>
</dbReference>
<dbReference type="EMBL" id="CP023407">
    <property type="protein sequence ID" value="AYL35087.1"/>
    <property type="molecule type" value="Genomic_DNA"/>
</dbReference>
<dbReference type="CDD" id="cd05930">
    <property type="entry name" value="A_NRPS"/>
    <property type="match status" value="1"/>
</dbReference>
<feature type="domain" description="AMP-dependent synthetase/ligase" evidence="1">
    <location>
        <begin position="20"/>
        <end position="372"/>
    </location>
</feature>